<evidence type="ECO:0000313" key="4">
    <source>
        <dbReference type="Proteomes" id="UP000466514"/>
    </source>
</evidence>
<sequence length="95" mass="9383">MKRYIVGASAGLLIAAGLMTSAPAGAGCVYGGAFISKCDGPVQPDGSWERCVGIPGVVPSGFGTHLVPVKQCGVMGPGRVGGDAAFSDPPVHLAD</sequence>
<keyword evidence="1" id="KW-0732">Signal</keyword>
<dbReference type="EMBL" id="AP022574">
    <property type="protein sequence ID" value="BBX67083.1"/>
    <property type="molecule type" value="Genomic_DNA"/>
</dbReference>
<feature type="domain" description="CDGP" evidence="2">
    <location>
        <begin position="27"/>
        <end position="93"/>
    </location>
</feature>
<dbReference type="AlphaFoldDB" id="A0A7I7M6D4"/>
<keyword evidence="4" id="KW-1185">Reference proteome</keyword>
<dbReference type="RefSeq" id="WP_057150200.1">
    <property type="nucleotide sequence ID" value="NZ_AP022574.1"/>
</dbReference>
<proteinExistence type="predicted"/>
<dbReference type="KEGG" id="mpsc:MPSYJ_05440"/>
<feature type="chain" id="PRO_5029551642" description="CDGP domain-containing protein" evidence="1">
    <location>
        <begin position="27"/>
        <end position="95"/>
    </location>
</feature>
<accession>A0A7I7M6D4</accession>
<gene>
    <name evidence="3" type="ORF">MPSYJ_05440</name>
</gene>
<protein>
    <recommendedName>
        <fullName evidence="2">CDGP domain-containing protein</fullName>
    </recommendedName>
</protein>
<evidence type="ECO:0000313" key="3">
    <source>
        <dbReference type="EMBL" id="BBX67083.1"/>
    </source>
</evidence>
<name>A0A7I7M6D4_9MYCO</name>
<organism evidence="3 4">
    <name type="scientific">Mycolicibacterium psychrotolerans</name>
    <dbReference type="NCBI Taxonomy" id="216929"/>
    <lineage>
        <taxon>Bacteria</taxon>
        <taxon>Bacillati</taxon>
        <taxon>Actinomycetota</taxon>
        <taxon>Actinomycetes</taxon>
        <taxon>Mycobacteriales</taxon>
        <taxon>Mycobacteriaceae</taxon>
        <taxon>Mycolicibacterium</taxon>
    </lineage>
</organism>
<reference evidence="3 4" key="1">
    <citation type="journal article" date="2019" name="Emerg. Microbes Infect.">
        <title>Comprehensive subspecies identification of 175 nontuberculous mycobacteria species based on 7547 genomic profiles.</title>
        <authorList>
            <person name="Matsumoto Y."/>
            <person name="Kinjo T."/>
            <person name="Motooka D."/>
            <person name="Nabeya D."/>
            <person name="Jung N."/>
            <person name="Uechi K."/>
            <person name="Horii T."/>
            <person name="Iida T."/>
            <person name="Fujita J."/>
            <person name="Nakamura S."/>
        </authorList>
    </citation>
    <scope>NUCLEOTIDE SEQUENCE [LARGE SCALE GENOMIC DNA]</scope>
    <source>
        <strain evidence="3 4">JCM 13323</strain>
    </source>
</reference>
<dbReference type="InterPro" id="IPR056271">
    <property type="entry name" value="CDGP_dom"/>
</dbReference>
<evidence type="ECO:0000256" key="1">
    <source>
        <dbReference type="SAM" id="SignalP"/>
    </source>
</evidence>
<dbReference type="Pfam" id="PF24238">
    <property type="entry name" value="CDGP"/>
    <property type="match status" value="1"/>
</dbReference>
<evidence type="ECO:0000259" key="2">
    <source>
        <dbReference type="Pfam" id="PF24238"/>
    </source>
</evidence>
<feature type="signal peptide" evidence="1">
    <location>
        <begin position="1"/>
        <end position="26"/>
    </location>
</feature>
<dbReference type="PROSITE" id="PS51257">
    <property type="entry name" value="PROKAR_LIPOPROTEIN"/>
    <property type="match status" value="1"/>
</dbReference>
<dbReference type="Proteomes" id="UP000466514">
    <property type="component" value="Chromosome"/>
</dbReference>